<accession>A0A170S4L7</accession>
<reference evidence="3" key="1">
    <citation type="submission" date="2016-05" db="EMBL/GenBank/DDBJ databases">
        <title>Draft genome sequences of four strains of Ehrlichia ruminantium, a tick-borne pathogen of ruminants, isolated from Zimbabwe, The Gambia and Ghana.</title>
        <authorList>
            <person name="Nakao R."/>
            <person name="Jongejan F."/>
            <person name="Sugimoto C."/>
        </authorList>
    </citation>
    <scope>NUCLEOTIDE SEQUENCE [LARGE SCALE GENOMIC DNA]</scope>
    <source>
        <strain evidence="3">Kerr Seringe</strain>
    </source>
</reference>
<protein>
    <submittedName>
        <fullName evidence="2">Uncharacterized protein</fullName>
    </submittedName>
</protein>
<evidence type="ECO:0000313" key="3">
    <source>
        <dbReference type="Proteomes" id="UP000092677"/>
    </source>
</evidence>
<keyword evidence="1" id="KW-0472">Membrane</keyword>
<comment type="caution">
    <text evidence="2">The sequence shown here is derived from an EMBL/GenBank/DDBJ whole genome shotgun (WGS) entry which is preliminary data.</text>
</comment>
<evidence type="ECO:0000256" key="1">
    <source>
        <dbReference type="SAM" id="Phobius"/>
    </source>
</evidence>
<keyword evidence="1" id="KW-0812">Transmembrane</keyword>
<feature type="transmembrane region" description="Helical" evidence="1">
    <location>
        <begin position="6"/>
        <end position="28"/>
    </location>
</feature>
<name>A0A170S4L7_EHRRU</name>
<dbReference type="AlphaFoldDB" id="A0A170S4L7"/>
<dbReference type="EMBL" id="BDDL01000094">
    <property type="protein sequence ID" value="GAT77615.1"/>
    <property type="molecule type" value="Genomic_DNA"/>
</dbReference>
<gene>
    <name evidence="2" type="ORF">EHRUM2_08420</name>
</gene>
<keyword evidence="1" id="KW-1133">Transmembrane helix</keyword>
<organism evidence="2 3">
    <name type="scientific">Ehrlichia ruminantium</name>
    <name type="common">heartwater rickettsia</name>
    <name type="synonym">Cowdria ruminantium</name>
    <dbReference type="NCBI Taxonomy" id="779"/>
    <lineage>
        <taxon>Bacteria</taxon>
        <taxon>Pseudomonadati</taxon>
        <taxon>Pseudomonadota</taxon>
        <taxon>Alphaproteobacteria</taxon>
        <taxon>Rickettsiales</taxon>
        <taxon>Anaplasmataceae</taxon>
        <taxon>Ehrlichia</taxon>
    </lineage>
</organism>
<sequence length="199" mass="22895">MLATSVIMIYIVLSILLILALLIAYWYCNKKKKSKGSKDIKHSINLKENDSISLYNIPINEEETYEKTVTNFTTCNNNQLYPHNQPLIEPIIDYSTLNNYPSTRCIHNKKEPHPIQSISQYLCKQALQLAISQAQYVILLPPKSRRKHNHYILFNDGTALPISERCSETYEPLSPANSVIMEIEEIEPTKTEQDTHTKS</sequence>
<evidence type="ECO:0000313" key="2">
    <source>
        <dbReference type="EMBL" id="GAT77615.1"/>
    </source>
</evidence>
<proteinExistence type="predicted"/>
<dbReference type="Proteomes" id="UP000092677">
    <property type="component" value="Unassembled WGS sequence"/>
</dbReference>